<dbReference type="PROSITE" id="PS00478">
    <property type="entry name" value="LIM_DOMAIN_1"/>
    <property type="match status" value="1"/>
</dbReference>
<dbReference type="InterPro" id="IPR050945">
    <property type="entry name" value="LMO_RBTN_TF"/>
</dbReference>
<dbReference type="PROSITE" id="PS50023">
    <property type="entry name" value="LIM_DOMAIN_2"/>
    <property type="match status" value="1"/>
</dbReference>
<evidence type="ECO:0000256" key="3">
    <source>
        <dbReference type="ARBA" id="ARBA00022833"/>
    </source>
</evidence>
<evidence type="ECO:0000259" key="7">
    <source>
        <dbReference type="PROSITE" id="PS50023"/>
    </source>
</evidence>
<evidence type="ECO:0000256" key="1">
    <source>
        <dbReference type="ARBA" id="ARBA00022723"/>
    </source>
</evidence>
<proteinExistence type="predicted"/>
<dbReference type="InterPro" id="IPR001781">
    <property type="entry name" value="Znf_LIM"/>
</dbReference>
<dbReference type="SUPFAM" id="SSF57716">
    <property type="entry name" value="Glucocorticoid receptor-like (DNA-binding domain)"/>
    <property type="match status" value="2"/>
</dbReference>
<evidence type="ECO:0000256" key="6">
    <source>
        <dbReference type="SAM" id="MobiDB-lite"/>
    </source>
</evidence>
<dbReference type="Pfam" id="PF00412">
    <property type="entry name" value="LIM"/>
    <property type="match status" value="1"/>
</dbReference>
<keyword evidence="9" id="KW-1185">Reference proteome</keyword>
<dbReference type="Gene3D" id="2.10.110.10">
    <property type="entry name" value="Cysteine Rich Protein"/>
    <property type="match status" value="1"/>
</dbReference>
<evidence type="ECO:0000313" key="9">
    <source>
        <dbReference type="Proteomes" id="UP001148838"/>
    </source>
</evidence>
<protein>
    <recommendedName>
        <fullName evidence="7">LIM zinc-binding domain-containing protein</fullName>
    </recommendedName>
</protein>
<keyword evidence="2" id="KW-0677">Repeat</keyword>
<feature type="region of interest" description="Disordered" evidence="6">
    <location>
        <begin position="323"/>
        <end position="444"/>
    </location>
</feature>
<dbReference type="SMART" id="SM00132">
    <property type="entry name" value="LIM"/>
    <property type="match status" value="1"/>
</dbReference>
<reference evidence="8 9" key="1">
    <citation type="journal article" date="2022" name="Allergy">
        <title>Genome assembly and annotation of Periplaneta americana reveal a comprehensive cockroach allergen profile.</title>
        <authorList>
            <person name="Wang L."/>
            <person name="Xiong Q."/>
            <person name="Saelim N."/>
            <person name="Wang L."/>
            <person name="Nong W."/>
            <person name="Wan A.T."/>
            <person name="Shi M."/>
            <person name="Liu X."/>
            <person name="Cao Q."/>
            <person name="Hui J.H.L."/>
            <person name="Sookrung N."/>
            <person name="Leung T.F."/>
            <person name="Tungtrongchitr A."/>
            <person name="Tsui S.K.W."/>
        </authorList>
    </citation>
    <scope>NUCLEOTIDE SEQUENCE [LARGE SCALE GENOMIC DNA]</scope>
    <source>
        <strain evidence="8">PWHHKU_190912</strain>
    </source>
</reference>
<feature type="compositionally biased region" description="Basic residues" evidence="6">
    <location>
        <begin position="345"/>
        <end position="356"/>
    </location>
</feature>
<evidence type="ECO:0000313" key="8">
    <source>
        <dbReference type="EMBL" id="KAJ4442260.1"/>
    </source>
</evidence>
<dbReference type="Proteomes" id="UP001148838">
    <property type="component" value="Unassembled WGS sequence"/>
</dbReference>
<dbReference type="PANTHER" id="PTHR45787:SF13">
    <property type="entry name" value="LD11652P"/>
    <property type="match status" value="1"/>
</dbReference>
<organism evidence="8 9">
    <name type="scientific">Periplaneta americana</name>
    <name type="common">American cockroach</name>
    <name type="synonym">Blatta americana</name>
    <dbReference type="NCBI Taxonomy" id="6978"/>
    <lineage>
        <taxon>Eukaryota</taxon>
        <taxon>Metazoa</taxon>
        <taxon>Ecdysozoa</taxon>
        <taxon>Arthropoda</taxon>
        <taxon>Hexapoda</taxon>
        <taxon>Insecta</taxon>
        <taxon>Pterygota</taxon>
        <taxon>Neoptera</taxon>
        <taxon>Polyneoptera</taxon>
        <taxon>Dictyoptera</taxon>
        <taxon>Blattodea</taxon>
        <taxon>Blattoidea</taxon>
        <taxon>Blattidae</taxon>
        <taxon>Blattinae</taxon>
        <taxon>Periplaneta</taxon>
    </lineage>
</organism>
<feature type="domain" description="LIM zinc-binding" evidence="7">
    <location>
        <begin position="453"/>
        <end position="511"/>
    </location>
</feature>
<evidence type="ECO:0000256" key="5">
    <source>
        <dbReference type="PROSITE-ProRule" id="PRU00125"/>
    </source>
</evidence>
<accession>A0ABQ8T997</accession>
<gene>
    <name evidence="8" type="ORF">ANN_12126</name>
</gene>
<name>A0ABQ8T997_PERAM</name>
<dbReference type="CDD" id="cd09386">
    <property type="entry name" value="LIM1_LMO4"/>
    <property type="match status" value="1"/>
</dbReference>
<comment type="caution">
    <text evidence="8">The sequence shown here is derived from an EMBL/GenBank/DDBJ whole genome shotgun (WGS) entry which is preliminary data.</text>
</comment>
<keyword evidence="4 5" id="KW-0440">LIM domain</keyword>
<evidence type="ECO:0000256" key="2">
    <source>
        <dbReference type="ARBA" id="ARBA00022737"/>
    </source>
</evidence>
<feature type="compositionally biased region" description="Low complexity" evidence="6">
    <location>
        <begin position="357"/>
        <end position="375"/>
    </location>
</feature>
<keyword evidence="3 5" id="KW-0862">Zinc</keyword>
<keyword evidence="1 5" id="KW-0479">Metal-binding</keyword>
<sequence>MVGLCESCNETPGSLKAVKYAIRKVQDNREGLELNGLHQLLVYADDVNMLEENPQTIRENVEILPEASKAIGLECAVSSTQKFLVQQHITTSKHQANKQLNSKQRQLFLTQPTTSNVRSEFNIDLCRSLISADIPLYKLKNKVFREFLEKYTQHTIPDESTLRKTYAPSIYDETIQKIRDEIKDSSIWVSIDETPDKEVRPVCVIDVYKLTPSNGPKERSRRARDLTVASDNLSAIEFRPGDFFFNVEPVIRNEATHRKIVFRVGILADVTRLVRDAFDRGLRTAPTYVGGPTGAVLGHICDRCVIRTSKLAASTVTSMNPHYHPYTELNSPHSPPPDNNNYHAHPQHGHPPHPHHPGSQPHGTNPMSNGHVMGPHPGGPGAPNNHHHHHHPPGGTGPPPHPGPHHDHHPHHQHPPFGSGGPPPGGPMHHPHHHHLNNNNNNNSNNNNCPTVKVCAGCGGKIVERFLLHALDRYWHNGCLKCSCCGAMLADIGGSCFTKANMILCKTDYIR</sequence>
<evidence type="ECO:0000256" key="4">
    <source>
        <dbReference type="ARBA" id="ARBA00023038"/>
    </source>
</evidence>
<dbReference type="PANTHER" id="PTHR45787">
    <property type="entry name" value="LD11652P"/>
    <property type="match status" value="1"/>
</dbReference>
<dbReference type="EMBL" id="JAJSOF020000015">
    <property type="protein sequence ID" value="KAJ4442260.1"/>
    <property type="molecule type" value="Genomic_DNA"/>
</dbReference>